<evidence type="ECO:0000256" key="6">
    <source>
        <dbReference type="ARBA" id="ARBA00023136"/>
    </source>
</evidence>
<evidence type="ECO:0000256" key="1">
    <source>
        <dbReference type="ARBA" id="ARBA00004651"/>
    </source>
</evidence>
<feature type="transmembrane region" description="Helical" evidence="7">
    <location>
        <begin position="266"/>
        <end position="286"/>
    </location>
</feature>
<dbReference type="PRINTS" id="PR01988">
    <property type="entry name" value="EXPORTERBACE"/>
</dbReference>
<dbReference type="Proteomes" id="UP001071230">
    <property type="component" value="Unassembled WGS sequence"/>
</dbReference>
<keyword evidence="3" id="KW-1003">Cell membrane</keyword>
<dbReference type="GO" id="GO:0022857">
    <property type="term" value="F:transmembrane transporter activity"/>
    <property type="evidence" value="ECO:0007669"/>
    <property type="project" value="InterPro"/>
</dbReference>
<dbReference type="CDD" id="cd06173">
    <property type="entry name" value="MFS_MefA_like"/>
    <property type="match status" value="1"/>
</dbReference>
<feature type="transmembrane region" description="Helical" evidence="7">
    <location>
        <begin position="105"/>
        <end position="130"/>
    </location>
</feature>
<feature type="transmembrane region" description="Helical" evidence="7">
    <location>
        <begin position="298"/>
        <end position="316"/>
    </location>
</feature>
<comment type="subcellular location">
    <subcellularLocation>
        <location evidence="1">Cell membrane</location>
        <topology evidence="1">Multi-pass membrane protein</topology>
    </subcellularLocation>
</comment>
<evidence type="ECO:0000256" key="3">
    <source>
        <dbReference type="ARBA" id="ARBA00022475"/>
    </source>
</evidence>
<feature type="transmembrane region" description="Helical" evidence="7">
    <location>
        <begin position="48"/>
        <end position="69"/>
    </location>
</feature>
<dbReference type="InterPro" id="IPR020846">
    <property type="entry name" value="MFS_dom"/>
</dbReference>
<dbReference type="PROSITE" id="PS50850">
    <property type="entry name" value="MFS"/>
    <property type="match status" value="1"/>
</dbReference>
<evidence type="ECO:0000313" key="9">
    <source>
        <dbReference type="EMBL" id="CAA7600360.1"/>
    </source>
</evidence>
<feature type="domain" description="Major facilitator superfamily (MFS) profile" evidence="8">
    <location>
        <begin position="12"/>
        <end position="410"/>
    </location>
</feature>
<feature type="transmembrane region" description="Helical" evidence="7">
    <location>
        <begin position="387"/>
        <end position="406"/>
    </location>
</feature>
<dbReference type="InterPro" id="IPR022324">
    <property type="entry name" value="Bacilysin_exporter_BacE_put"/>
</dbReference>
<evidence type="ECO:0000259" key="8">
    <source>
        <dbReference type="PROSITE" id="PS50850"/>
    </source>
</evidence>
<dbReference type="InterPro" id="IPR011701">
    <property type="entry name" value="MFS"/>
</dbReference>
<feature type="transmembrane region" description="Helical" evidence="7">
    <location>
        <begin position="151"/>
        <end position="171"/>
    </location>
</feature>
<dbReference type="Pfam" id="PF07690">
    <property type="entry name" value="MFS_1"/>
    <property type="match status" value="1"/>
</dbReference>
<dbReference type="EMBL" id="LR746496">
    <property type="protein sequence ID" value="CAA7600360.1"/>
    <property type="molecule type" value="Genomic_DNA"/>
</dbReference>
<dbReference type="KEGG" id="aacx:DEACI_1013"/>
<dbReference type="Gene3D" id="1.20.1250.20">
    <property type="entry name" value="MFS general substrate transporter like domains"/>
    <property type="match status" value="1"/>
</dbReference>
<reference evidence="10" key="1">
    <citation type="submission" date="2014-11" db="EMBL/GenBank/DDBJ databases">
        <authorList>
            <person name="Hornung B.V."/>
        </authorList>
    </citation>
    <scope>NUCLEOTIDE SEQUENCE</scope>
    <source>
        <strain evidence="10">INE</strain>
    </source>
</reference>
<name>A0A8S0X3T8_9FIRM</name>
<evidence type="ECO:0000256" key="5">
    <source>
        <dbReference type="ARBA" id="ARBA00022989"/>
    </source>
</evidence>
<evidence type="ECO:0000256" key="7">
    <source>
        <dbReference type="SAM" id="Phobius"/>
    </source>
</evidence>
<feature type="transmembrane region" description="Helical" evidence="7">
    <location>
        <begin position="353"/>
        <end position="375"/>
    </location>
</feature>
<keyword evidence="5 7" id="KW-1133">Transmembrane helix</keyword>
<keyword evidence="4 7" id="KW-0812">Transmembrane</keyword>
<keyword evidence="2" id="KW-0813">Transport</keyword>
<protein>
    <submittedName>
        <fullName evidence="9">Major facilitator superfamily transporter</fullName>
    </submittedName>
    <submittedName>
        <fullName evidence="10">Tetracycline resistance determinant tetV</fullName>
    </submittedName>
</protein>
<dbReference type="InterPro" id="IPR036259">
    <property type="entry name" value="MFS_trans_sf"/>
</dbReference>
<dbReference type="Proteomes" id="UP000836597">
    <property type="component" value="Chromosome"/>
</dbReference>
<evidence type="ECO:0000313" key="11">
    <source>
        <dbReference type="Proteomes" id="UP001071230"/>
    </source>
</evidence>
<dbReference type="SUPFAM" id="SSF103473">
    <property type="entry name" value="MFS general substrate transporter"/>
    <property type="match status" value="1"/>
</dbReference>
<dbReference type="PANTHER" id="PTHR23513">
    <property type="entry name" value="INTEGRAL MEMBRANE EFFLUX PROTEIN-RELATED"/>
    <property type="match status" value="1"/>
</dbReference>
<dbReference type="RefSeq" id="WP_261487074.1">
    <property type="nucleotide sequence ID" value="NZ_CDGJ01000068.1"/>
</dbReference>
<keyword evidence="6 7" id="KW-0472">Membrane</keyword>
<gene>
    <name evidence="9" type="ORF">DEACI_1013</name>
    <name evidence="10" type="ORF">DEACI_2350</name>
</gene>
<dbReference type="EMBL" id="CDGJ01000068">
    <property type="protein sequence ID" value="CEJ07882.1"/>
    <property type="molecule type" value="Genomic_DNA"/>
</dbReference>
<feature type="transmembrane region" description="Helical" evidence="7">
    <location>
        <begin position="21"/>
        <end position="42"/>
    </location>
</feature>
<accession>A0A8S0X3T8</accession>
<evidence type="ECO:0000256" key="2">
    <source>
        <dbReference type="ARBA" id="ARBA00022448"/>
    </source>
</evidence>
<keyword evidence="11" id="KW-1185">Reference proteome</keyword>
<dbReference type="GO" id="GO:0005886">
    <property type="term" value="C:plasma membrane"/>
    <property type="evidence" value="ECO:0007669"/>
    <property type="project" value="UniProtKB-SubCell"/>
</dbReference>
<feature type="transmembrane region" description="Helical" evidence="7">
    <location>
        <begin position="81"/>
        <end position="99"/>
    </location>
</feature>
<proteinExistence type="predicted"/>
<feature type="transmembrane region" description="Helical" evidence="7">
    <location>
        <begin position="231"/>
        <end position="254"/>
    </location>
</feature>
<feature type="transmembrane region" description="Helical" evidence="7">
    <location>
        <begin position="322"/>
        <end position="341"/>
    </location>
</feature>
<evidence type="ECO:0000313" key="10">
    <source>
        <dbReference type="EMBL" id="CEJ07882.1"/>
    </source>
</evidence>
<reference evidence="9" key="2">
    <citation type="submission" date="2020-01" db="EMBL/GenBank/DDBJ databases">
        <authorList>
            <person name="Hornung B."/>
        </authorList>
    </citation>
    <scope>NUCLEOTIDE SEQUENCE</scope>
    <source>
        <strain evidence="9">PacBioINE</strain>
    </source>
</reference>
<dbReference type="AlphaFoldDB" id="A0A8S0X3T8"/>
<sequence length="413" mass="45250">MLSANSALKSRDFTALWLGQMLSRLGDSIMMVMLPLIVYSLFNSSLTMGYVMALIVIPQVIFLPFTGFLVDRVPRVRLMMVTDAIRLCFLLVLTLLSIYGDLNRMVIYTYAVLAGTMSALFQPAYSAVRAQIFTPDIRNSANALTQMGEQFARLVGPSLGGVIISFVSIAWGFGLDAMTFLISVLSLALLTQSGPPGQKTPGAAKAEGEHLVRTFARELTGGYRELRKHPWLWITILVFAFVNIMFSSYFTILLPWLVKDKLHQPPYIYGLLITANGVGSLLSAFLFGLRRTWHRRGIIAYTGVAVAGLFLVSIVFVSLLPYLVLAMSVNGAMIMLIGLIWESSLQELIPLEFFGRVASLDGMGSIALLPVGYIITGWLTQNIGGTITMASEAILLTVITAGALLIPSIRKFD</sequence>
<dbReference type="PANTHER" id="PTHR23513:SF11">
    <property type="entry name" value="STAPHYLOFERRIN A TRANSPORTER"/>
    <property type="match status" value="1"/>
</dbReference>
<organism evidence="9">
    <name type="scientific">Acididesulfobacillus acetoxydans</name>
    <dbReference type="NCBI Taxonomy" id="1561005"/>
    <lineage>
        <taxon>Bacteria</taxon>
        <taxon>Bacillati</taxon>
        <taxon>Bacillota</taxon>
        <taxon>Clostridia</taxon>
        <taxon>Eubacteriales</taxon>
        <taxon>Peptococcaceae</taxon>
        <taxon>Acididesulfobacillus</taxon>
    </lineage>
</organism>
<evidence type="ECO:0000256" key="4">
    <source>
        <dbReference type="ARBA" id="ARBA00022692"/>
    </source>
</evidence>